<keyword evidence="3" id="KW-1185">Reference proteome</keyword>
<dbReference type="RefSeq" id="WP_190787027.1">
    <property type="nucleotide sequence ID" value="NZ_JACXLC010000001.1"/>
</dbReference>
<keyword evidence="1" id="KW-0472">Membrane</keyword>
<organism evidence="2 3">
    <name type="scientific">Erythrobacter rubeus</name>
    <dbReference type="NCBI Taxonomy" id="2760803"/>
    <lineage>
        <taxon>Bacteria</taxon>
        <taxon>Pseudomonadati</taxon>
        <taxon>Pseudomonadota</taxon>
        <taxon>Alphaproteobacteria</taxon>
        <taxon>Sphingomonadales</taxon>
        <taxon>Erythrobacteraceae</taxon>
        <taxon>Erythrobacter/Porphyrobacter group</taxon>
        <taxon>Erythrobacter</taxon>
    </lineage>
</organism>
<feature type="transmembrane region" description="Helical" evidence="1">
    <location>
        <begin position="38"/>
        <end position="56"/>
    </location>
</feature>
<sequence length="150" mass="16124">MVQSLVAISEAFAFELLLGDVMLAVVVMIEFAVMEIRIVVAIMDVVLLLETTVAFMKALAVETLAMAEFAEALSAKAAMMSLSEFRSLHGGGRLHIKHGALGHCGSSGWCDRRGSAGRGSENRKGCGGESDQGLFHFQCSFNLTLRMIRA</sequence>
<reference evidence="2 3" key="1">
    <citation type="submission" date="2020-09" db="EMBL/GenBank/DDBJ databases">
        <authorList>
            <person name="Yoon J.-W."/>
        </authorList>
    </citation>
    <scope>NUCLEOTIDE SEQUENCE [LARGE SCALE GENOMIC DNA]</scope>
    <source>
        <strain evidence="2 3">KMU-140</strain>
    </source>
</reference>
<evidence type="ECO:0000256" key="1">
    <source>
        <dbReference type="SAM" id="Phobius"/>
    </source>
</evidence>
<keyword evidence="1" id="KW-0812">Transmembrane</keyword>
<dbReference type="EMBL" id="JACXLC010000001">
    <property type="protein sequence ID" value="MBD2841486.1"/>
    <property type="molecule type" value="Genomic_DNA"/>
</dbReference>
<proteinExistence type="predicted"/>
<accession>A0ABR8KTM5</accession>
<dbReference type="Proteomes" id="UP000635384">
    <property type="component" value="Unassembled WGS sequence"/>
</dbReference>
<keyword evidence="1" id="KW-1133">Transmembrane helix</keyword>
<gene>
    <name evidence="2" type="ORF">IB285_04340</name>
</gene>
<comment type="caution">
    <text evidence="2">The sequence shown here is derived from an EMBL/GenBank/DDBJ whole genome shotgun (WGS) entry which is preliminary data.</text>
</comment>
<evidence type="ECO:0000313" key="3">
    <source>
        <dbReference type="Proteomes" id="UP000635384"/>
    </source>
</evidence>
<protein>
    <submittedName>
        <fullName evidence="2">Uncharacterized protein</fullName>
    </submittedName>
</protein>
<name>A0ABR8KTM5_9SPHN</name>
<feature type="transmembrane region" description="Helical" evidence="1">
    <location>
        <begin position="12"/>
        <end position="32"/>
    </location>
</feature>
<evidence type="ECO:0000313" key="2">
    <source>
        <dbReference type="EMBL" id="MBD2841486.1"/>
    </source>
</evidence>